<dbReference type="InterPro" id="IPR038882">
    <property type="entry name" value="Rcf3"/>
</dbReference>
<dbReference type="Proteomes" id="UP000275078">
    <property type="component" value="Unassembled WGS sequence"/>
</dbReference>
<dbReference type="AlphaFoldDB" id="A0A3N4IJ37"/>
<proteinExistence type="predicted"/>
<organism evidence="1 2">
    <name type="scientific">Ascobolus immersus RN42</name>
    <dbReference type="NCBI Taxonomy" id="1160509"/>
    <lineage>
        <taxon>Eukaryota</taxon>
        <taxon>Fungi</taxon>
        <taxon>Dikarya</taxon>
        <taxon>Ascomycota</taxon>
        <taxon>Pezizomycotina</taxon>
        <taxon>Pezizomycetes</taxon>
        <taxon>Pezizales</taxon>
        <taxon>Ascobolaceae</taxon>
        <taxon>Ascobolus</taxon>
    </lineage>
</organism>
<dbReference type="PANTHER" id="PTHR39153">
    <property type="entry name" value="AGR244WP"/>
    <property type="match status" value="1"/>
</dbReference>
<gene>
    <name evidence="1" type="ORF">BJ508DRAFT_358276</name>
</gene>
<evidence type="ECO:0000313" key="1">
    <source>
        <dbReference type="EMBL" id="RPA86155.1"/>
    </source>
</evidence>
<dbReference type="EMBL" id="ML119650">
    <property type="protein sequence ID" value="RPA86155.1"/>
    <property type="molecule type" value="Genomic_DNA"/>
</dbReference>
<reference evidence="1 2" key="1">
    <citation type="journal article" date="2018" name="Nat. Ecol. Evol.">
        <title>Pezizomycetes genomes reveal the molecular basis of ectomycorrhizal truffle lifestyle.</title>
        <authorList>
            <person name="Murat C."/>
            <person name="Payen T."/>
            <person name="Noel B."/>
            <person name="Kuo A."/>
            <person name="Morin E."/>
            <person name="Chen J."/>
            <person name="Kohler A."/>
            <person name="Krizsan K."/>
            <person name="Balestrini R."/>
            <person name="Da Silva C."/>
            <person name="Montanini B."/>
            <person name="Hainaut M."/>
            <person name="Levati E."/>
            <person name="Barry K.W."/>
            <person name="Belfiori B."/>
            <person name="Cichocki N."/>
            <person name="Clum A."/>
            <person name="Dockter R.B."/>
            <person name="Fauchery L."/>
            <person name="Guy J."/>
            <person name="Iotti M."/>
            <person name="Le Tacon F."/>
            <person name="Lindquist E.A."/>
            <person name="Lipzen A."/>
            <person name="Malagnac F."/>
            <person name="Mello A."/>
            <person name="Molinier V."/>
            <person name="Miyauchi S."/>
            <person name="Poulain J."/>
            <person name="Riccioni C."/>
            <person name="Rubini A."/>
            <person name="Sitrit Y."/>
            <person name="Splivallo R."/>
            <person name="Traeger S."/>
            <person name="Wang M."/>
            <person name="Zifcakova L."/>
            <person name="Wipf D."/>
            <person name="Zambonelli A."/>
            <person name="Paolocci F."/>
            <person name="Nowrousian M."/>
            <person name="Ottonello S."/>
            <person name="Baldrian P."/>
            <person name="Spatafora J.W."/>
            <person name="Henrissat B."/>
            <person name="Nagy L.G."/>
            <person name="Aury J.M."/>
            <person name="Wincker P."/>
            <person name="Grigoriev I.V."/>
            <person name="Bonfante P."/>
            <person name="Martin F.M."/>
        </authorList>
    </citation>
    <scope>NUCLEOTIDE SEQUENCE [LARGE SCALE GENOMIC DNA]</scope>
    <source>
        <strain evidence="1 2">RN42</strain>
    </source>
</reference>
<protein>
    <submittedName>
        <fullName evidence="1">Uncharacterized protein</fullName>
    </submittedName>
</protein>
<evidence type="ECO:0000313" key="2">
    <source>
        <dbReference type="Proteomes" id="UP000275078"/>
    </source>
</evidence>
<name>A0A3N4IJ37_ASCIM</name>
<sequence>MPLSKEDKEQATTAAKLAMWGAAVGAAKWSAISAVGAVVGMQYSPLYRGLTFQFKVFLCMIPPIFGGSIEAEKRFIDYEWRMRAQKKLEKARAELKVIGDEEEAEFLKQHIKDLEGRV</sequence>
<dbReference type="OrthoDB" id="3979469at2759"/>
<accession>A0A3N4IJ37</accession>
<keyword evidence="2" id="KW-1185">Reference proteome</keyword>
<dbReference type="PANTHER" id="PTHR39153:SF1">
    <property type="entry name" value="AGR244WP"/>
    <property type="match status" value="1"/>
</dbReference>